<evidence type="ECO:0000256" key="2">
    <source>
        <dbReference type="ARBA" id="ARBA00022737"/>
    </source>
</evidence>
<dbReference type="PROSITE" id="PS51375">
    <property type="entry name" value="PPR"/>
    <property type="match status" value="5"/>
</dbReference>
<feature type="repeat" description="PPR" evidence="4">
    <location>
        <begin position="325"/>
        <end position="359"/>
    </location>
</feature>
<dbReference type="PANTHER" id="PTHR47941">
    <property type="entry name" value="PENTATRICOPEPTIDE REPEAT-CONTAINING PROTEIN 3, MITOCHONDRIAL"/>
    <property type="match status" value="1"/>
</dbReference>
<protein>
    <submittedName>
        <fullName evidence="5">Pentatricopeptide repeat-containing protein, mitochondrial</fullName>
    </submittedName>
</protein>
<evidence type="ECO:0000313" key="5">
    <source>
        <dbReference type="EMBL" id="OAY74992.1"/>
    </source>
</evidence>
<feature type="repeat" description="PPR" evidence="4">
    <location>
        <begin position="290"/>
        <end position="324"/>
    </location>
</feature>
<keyword evidence="2" id="KW-0677">Repeat</keyword>
<evidence type="ECO:0000256" key="3">
    <source>
        <dbReference type="ARBA" id="ARBA00022946"/>
    </source>
</evidence>
<proteinExistence type="inferred from homology"/>
<dbReference type="AlphaFoldDB" id="A0A199VCY8"/>
<organism evidence="5 6">
    <name type="scientific">Ananas comosus</name>
    <name type="common">Pineapple</name>
    <name type="synonym">Ananas ananas</name>
    <dbReference type="NCBI Taxonomy" id="4615"/>
    <lineage>
        <taxon>Eukaryota</taxon>
        <taxon>Viridiplantae</taxon>
        <taxon>Streptophyta</taxon>
        <taxon>Embryophyta</taxon>
        <taxon>Tracheophyta</taxon>
        <taxon>Spermatophyta</taxon>
        <taxon>Magnoliopsida</taxon>
        <taxon>Liliopsida</taxon>
        <taxon>Poales</taxon>
        <taxon>Bromeliaceae</taxon>
        <taxon>Bromelioideae</taxon>
        <taxon>Ananas</taxon>
    </lineage>
</organism>
<keyword evidence="3" id="KW-0809">Transit peptide</keyword>
<accession>A0A199VCY8</accession>
<reference evidence="5 6" key="1">
    <citation type="journal article" date="2016" name="DNA Res.">
        <title>The draft genome of MD-2 pineapple using hybrid error correction of long reads.</title>
        <authorList>
            <person name="Redwan R.M."/>
            <person name="Saidin A."/>
            <person name="Kumar S.V."/>
        </authorList>
    </citation>
    <scope>NUCLEOTIDE SEQUENCE [LARGE SCALE GENOMIC DNA]</scope>
    <source>
        <strain evidence="6">cv. MD2</strain>
        <tissue evidence="5">Leaf</tissue>
    </source>
</reference>
<comment type="similarity">
    <text evidence="1">Belongs to the PPR family. P subfamily.</text>
</comment>
<dbReference type="Gene3D" id="1.25.40.10">
    <property type="entry name" value="Tetratricopeptide repeat domain"/>
    <property type="match status" value="3"/>
</dbReference>
<dbReference type="Pfam" id="PF13812">
    <property type="entry name" value="PPR_3"/>
    <property type="match status" value="1"/>
</dbReference>
<evidence type="ECO:0000256" key="1">
    <source>
        <dbReference type="ARBA" id="ARBA00007626"/>
    </source>
</evidence>
<dbReference type="NCBIfam" id="TIGR00756">
    <property type="entry name" value="PPR"/>
    <property type="match status" value="4"/>
</dbReference>
<name>A0A199VCY8_ANACO</name>
<comment type="caution">
    <text evidence="5">The sequence shown here is derived from an EMBL/GenBank/DDBJ whole genome shotgun (WGS) entry which is preliminary data.</text>
</comment>
<evidence type="ECO:0000256" key="4">
    <source>
        <dbReference type="PROSITE-ProRule" id="PRU00708"/>
    </source>
</evidence>
<evidence type="ECO:0000313" key="6">
    <source>
        <dbReference type="Proteomes" id="UP000092600"/>
    </source>
</evidence>
<dbReference type="Proteomes" id="UP000092600">
    <property type="component" value="Unassembled WGS sequence"/>
</dbReference>
<dbReference type="Pfam" id="PF12854">
    <property type="entry name" value="PPR_1"/>
    <property type="match status" value="2"/>
</dbReference>
<dbReference type="InterPro" id="IPR002885">
    <property type="entry name" value="PPR_rpt"/>
</dbReference>
<dbReference type="EMBL" id="LSRQ01002222">
    <property type="protein sequence ID" value="OAY74992.1"/>
    <property type="molecule type" value="Genomic_DNA"/>
</dbReference>
<sequence>MFYFHSVDRRNLGISKHFISSLLKIKYGPVDDSYWLRRLDHKDWLAPNEVLKIFTNIRHPDLLTGAFEKVTTRMDYKPSEVLYSLIIDKLAYARRFNEVEDLLKRAKNENCRLSDEFFYRLIKMYGNVANHPEKAIETLRNMPSFHCWPSVKTFNYVLNMLVCTRQYEIVHEIYMSASKLGITVDTCCFNILIKGLCQLNRLDAAFALLHELPKQGLEPNATTYSTLMHSLCKNGRLDEAFEVYKRMENEGIDLDTVTFNVLISGLCRQGRVDEGLNLLKEMKLKGCYPNSGTYEALLCGFLGKKQFVKAKDFMEFMISQGSKPSFSSYKLIIEGLCSENSLDDAYSVLKQMVEHGFIPRMGTWKKILTCIFTISYCQIMEHLATFHGKSSQLSHHASYGIEKEG</sequence>
<feature type="repeat" description="PPR" evidence="4">
    <location>
        <begin position="185"/>
        <end position="219"/>
    </location>
</feature>
<dbReference type="Pfam" id="PF13041">
    <property type="entry name" value="PPR_2"/>
    <property type="match status" value="1"/>
</dbReference>
<dbReference type="InterPro" id="IPR011990">
    <property type="entry name" value="TPR-like_helical_dom_sf"/>
</dbReference>
<feature type="repeat" description="PPR" evidence="4">
    <location>
        <begin position="255"/>
        <end position="289"/>
    </location>
</feature>
<gene>
    <name evidence="5" type="ORF">ACMD2_00688</name>
</gene>
<feature type="repeat" description="PPR" evidence="4">
    <location>
        <begin position="220"/>
        <end position="254"/>
    </location>
</feature>